<name>A0A6A6M175_HEVBR</name>
<comment type="caution">
    <text evidence="1">The sequence shown here is derived from an EMBL/GenBank/DDBJ whole genome shotgun (WGS) entry which is preliminary data.</text>
</comment>
<proteinExistence type="predicted"/>
<dbReference type="Proteomes" id="UP000467840">
    <property type="component" value="Chromosome 9"/>
</dbReference>
<gene>
    <name evidence="1" type="ORF">GH714_007477</name>
</gene>
<sequence length="265" mass="30446">MMKNLADWRKLLKKKKKRCPVEVHIGGKFSEGPVYTYVGGTVVLGGWSDCHEMGYRDIINKCKDDGYGEWQEMETIKMFPIAWCIVEDENENSWRWFLERLFEDLNLADGLGLTLVNDQQKGLSKAIKELVPNAEHMNYTRYIYANCKKTHRGQEFKLVFWKATNATHVQAFNKHMEKLKEISSFGYEDFLTQDPKAISGCGVMILENSRFVYARMPRERALEVICGPSTTAKVAKRIQTHSQPSQEPSSPYWISSTVGAFILAK</sequence>
<dbReference type="PANTHER" id="PTHR31973:SF187">
    <property type="entry name" value="MUTATOR TRANSPOSASE MUDRA PROTEIN"/>
    <property type="match status" value="1"/>
</dbReference>
<dbReference type="EMBL" id="JAAGAX010000008">
    <property type="protein sequence ID" value="KAF2305679.1"/>
    <property type="molecule type" value="Genomic_DNA"/>
</dbReference>
<organism evidence="1 2">
    <name type="scientific">Hevea brasiliensis</name>
    <name type="common">Para rubber tree</name>
    <name type="synonym">Siphonia brasiliensis</name>
    <dbReference type="NCBI Taxonomy" id="3981"/>
    <lineage>
        <taxon>Eukaryota</taxon>
        <taxon>Viridiplantae</taxon>
        <taxon>Streptophyta</taxon>
        <taxon>Embryophyta</taxon>
        <taxon>Tracheophyta</taxon>
        <taxon>Spermatophyta</taxon>
        <taxon>Magnoliopsida</taxon>
        <taxon>eudicotyledons</taxon>
        <taxon>Gunneridae</taxon>
        <taxon>Pentapetalae</taxon>
        <taxon>rosids</taxon>
        <taxon>fabids</taxon>
        <taxon>Malpighiales</taxon>
        <taxon>Euphorbiaceae</taxon>
        <taxon>Crotonoideae</taxon>
        <taxon>Micrandreae</taxon>
        <taxon>Hevea</taxon>
    </lineage>
</organism>
<dbReference type="AlphaFoldDB" id="A0A6A6M175"/>
<reference evidence="1 2" key="1">
    <citation type="journal article" date="2020" name="Mol. Plant">
        <title>The Chromosome-Based Rubber Tree Genome Provides New Insights into Spurge Genome Evolution and Rubber Biosynthesis.</title>
        <authorList>
            <person name="Liu J."/>
            <person name="Shi C."/>
            <person name="Shi C.C."/>
            <person name="Li W."/>
            <person name="Zhang Q.J."/>
            <person name="Zhang Y."/>
            <person name="Li K."/>
            <person name="Lu H.F."/>
            <person name="Shi C."/>
            <person name="Zhu S.T."/>
            <person name="Xiao Z.Y."/>
            <person name="Nan H."/>
            <person name="Yue Y."/>
            <person name="Zhu X.G."/>
            <person name="Wu Y."/>
            <person name="Hong X.N."/>
            <person name="Fan G.Y."/>
            <person name="Tong Y."/>
            <person name="Zhang D."/>
            <person name="Mao C.L."/>
            <person name="Liu Y.L."/>
            <person name="Hao S.J."/>
            <person name="Liu W.Q."/>
            <person name="Lv M.Q."/>
            <person name="Zhang H.B."/>
            <person name="Liu Y."/>
            <person name="Hu-Tang G.R."/>
            <person name="Wang J.P."/>
            <person name="Wang J.H."/>
            <person name="Sun Y.H."/>
            <person name="Ni S.B."/>
            <person name="Chen W.B."/>
            <person name="Zhang X.C."/>
            <person name="Jiao Y.N."/>
            <person name="Eichler E.E."/>
            <person name="Li G.H."/>
            <person name="Liu X."/>
            <person name="Gao L.Z."/>
        </authorList>
    </citation>
    <scope>NUCLEOTIDE SEQUENCE [LARGE SCALE GENOMIC DNA]</scope>
    <source>
        <strain evidence="2">cv. GT1</strain>
        <tissue evidence="1">Leaf</tissue>
    </source>
</reference>
<evidence type="ECO:0000313" key="1">
    <source>
        <dbReference type="EMBL" id="KAF2305679.1"/>
    </source>
</evidence>
<protein>
    <recommendedName>
        <fullName evidence="3">MULE transposase domain-containing protein</fullName>
    </recommendedName>
</protein>
<evidence type="ECO:0000313" key="2">
    <source>
        <dbReference type="Proteomes" id="UP000467840"/>
    </source>
</evidence>
<evidence type="ECO:0008006" key="3">
    <source>
        <dbReference type="Google" id="ProtNLM"/>
    </source>
</evidence>
<accession>A0A6A6M175</accession>
<keyword evidence="2" id="KW-1185">Reference proteome</keyword>
<dbReference type="PANTHER" id="PTHR31973">
    <property type="entry name" value="POLYPROTEIN, PUTATIVE-RELATED"/>
    <property type="match status" value="1"/>
</dbReference>